<comment type="cofactor">
    <cofactor evidence="5">
        <name>[2Fe-2S] cluster</name>
        <dbReference type="ChEBI" id="CHEBI:190135"/>
    </cofactor>
</comment>
<dbReference type="GO" id="GO:0005739">
    <property type="term" value="C:mitochondrion"/>
    <property type="evidence" value="ECO:0007669"/>
    <property type="project" value="TreeGrafter"/>
</dbReference>
<dbReference type="PANTHER" id="PTHR46491:SF3">
    <property type="entry name" value="CDGSH IRON-SULFUR DOMAIN-CONTAINING PROTEIN 3, MITOCHONDRIAL"/>
    <property type="match status" value="1"/>
</dbReference>
<reference evidence="7 8" key="1">
    <citation type="submission" date="2015-12" db="EMBL/GenBank/DDBJ databases">
        <title>The genome of Folsomia candida.</title>
        <authorList>
            <person name="Faddeeva A."/>
            <person name="Derks M.F."/>
            <person name="Anvar Y."/>
            <person name="Smit S."/>
            <person name="Van Straalen N."/>
            <person name="Roelofs D."/>
        </authorList>
    </citation>
    <scope>NUCLEOTIDE SEQUENCE [LARGE SCALE GENOMIC DNA]</scope>
    <source>
        <strain evidence="7 8">VU population</strain>
        <tissue evidence="7">Whole body</tissue>
    </source>
</reference>
<dbReference type="InterPro" id="IPR018967">
    <property type="entry name" value="FeS-contain_CDGSH-typ"/>
</dbReference>
<dbReference type="OrthoDB" id="15717at2759"/>
<organism evidence="7 8">
    <name type="scientific">Folsomia candida</name>
    <name type="common">Springtail</name>
    <dbReference type="NCBI Taxonomy" id="158441"/>
    <lineage>
        <taxon>Eukaryota</taxon>
        <taxon>Metazoa</taxon>
        <taxon>Ecdysozoa</taxon>
        <taxon>Arthropoda</taxon>
        <taxon>Hexapoda</taxon>
        <taxon>Collembola</taxon>
        <taxon>Entomobryomorpha</taxon>
        <taxon>Isotomoidea</taxon>
        <taxon>Isotomidae</taxon>
        <taxon>Proisotominae</taxon>
        <taxon>Folsomia</taxon>
    </lineage>
</organism>
<protein>
    <submittedName>
        <fullName evidence="7">CDGSH iron-sulfur domain-containing protein 3, mitochondrial</fullName>
    </submittedName>
</protein>
<dbReference type="AlphaFoldDB" id="A0A226E5C6"/>
<proteinExistence type="predicted"/>
<dbReference type="Proteomes" id="UP000198287">
    <property type="component" value="Unassembled WGS sequence"/>
</dbReference>
<feature type="domain" description="Iron-binding zinc finger CDGSH type" evidence="6">
    <location>
        <begin position="98"/>
        <end position="135"/>
    </location>
</feature>
<keyword evidence="3" id="KW-0408">Iron</keyword>
<evidence type="ECO:0000256" key="5">
    <source>
        <dbReference type="ARBA" id="ARBA00034078"/>
    </source>
</evidence>
<evidence type="ECO:0000259" key="6">
    <source>
        <dbReference type="SMART" id="SM00704"/>
    </source>
</evidence>
<keyword evidence="8" id="KW-1185">Reference proteome</keyword>
<dbReference type="InterPro" id="IPR042216">
    <property type="entry name" value="MitoNEET_CISD"/>
</dbReference>
<dbReference type="OMA" id="THYKISM"/>
<keyword evidence="1" id="KW-0001">2Fe-2S</keyword>
<dbReference type="STRING" id="158441.A0A226E5C6"/>
<evidence type="ECO:0000256" key="3">
    <source>
        <dbReference type="ARBA" id="ARBA00023004"/>
    </source>
</evidence>
<dbReference type="InterPro" id="IPR052950">
    <property type="entry name" value="CISD"/>
</dbReference>
<evidence type="ECO:0000313" key="8">
    <source>
        <dbReference type="Proteomes" id="UP000198287"/>
    </source>
</evidence>
<dbReference type="GO" id="GO:0051537">
    <property type="term" value="F:2 iron, 2 sulfur cluster binding"/>
    <property type="evidence" value="ECO:0007669"/>
    <property type="project" value="UniProtKB-KW"/>
</dbReference>
<dbReference type="PANTHER" id="PTHR46491">
    <property type="entry name" value="CDGSH IRON SULFUR DOMAIN PROTEIN HOMOLOG"/>
    <property type="match status" value="1"/>
</dbReference>
<evidence type="ECO:0000313" key="7">
    <source>
        <dbReference type="EMBL" id="OXA51716.1"/>
    </source>
</evidence>
<sequence length="140" mass="16066">MWTRPLKKVFAASKFQLIRGQSLQIQCFKSTVAIPSQDLEGVSPSSASQTGFGKIYDKKPFKFRCTEGKSYFWCACGQSKSQPFCDKLCNNTHYKISMRPVKFIPPETKDYWFCNCKQTSKRPFCDGTHRREDVIAAVKI</sequence>
<dbReference type="SMART" id="SM00704">
    <property type="entry name" value="ZnF_CDGSH"/>
    <property type="match status" value="2"/>
</dbReference>
<keyword evidence="4" id="KW-0411">Iron-sulfur</keyword>
<accession>A0A226E5C6</accession>
<dbReference type="Gene3D" id="3.40.5.90">
    <property type="entry name" value="CDGSH iron-sulfur domain, mitoNEET-type"/>
    <property type="match status" value="2"/>
</dbReference>
<evidence type="ECO:0000256" key="1">
    <source>
        <dbReference type="ARBA" id="ARBA00022714"/>
    </source>
</evidence>
<gene>
    <name evidence="7" type="ORF">Fcan01_13385</name>
</gene>
<dbReference type="EMBL" id="LNIX01000007">
    <property type="protein sequence ID" value="OXA51716.1"/>
    <property type="molecule type" value="Genomic_DNA"/>
</dbReference>
<feature type="domain" description="Iron-binding zinc finger CDGSH type" evidence="6">
    <location>
        <begin position="58"/>
        <end position="95"/>
    </location>
</feature>
<name>A0A226E5C6_FOLCA</name>
<evidence type="ECO:0000256" key="2">
    <source>
        <dbReference type="ARBA" id="ARBA00022723"/>
    </source>
</evidence>
<dbReference type="GO" id="GO:0046872">
    <property type="term" value="F:metal ion binding"/>
    <property type="evidence" value="ECO:0007669"/>
    <property type="project" value="UniProtKB-KW"/>
</dbReference>
<keyword evidence="2" id="KW-0479">Metal-binding</keyword>
<evidence type="ECO:0000256" key="4">
    <source>
        <dbReference type="ARBA" id="ARBA00023014"/>
    </source>
</evidence>
<comment type="caution">
    <text evidence="7">The sequence shown here is derived from an EMBL/GenBank/DDBJ whole genome shotgun (WGS) entry which is preliminary data.</text>
</comment>